<keyword evidence="6" id="KW-1133">Transmembrane helix</keyword>
<dbReference type="Proteomes" id="UP000462055">
    <property type="component" value="Unassembled WGS sequence"/>
</dbReference>
<evidence type="ECO:0000259" key="7">
    <source>
        <dbReference type="SMART" id="SM00387"/>
    </source>
</evidence>
<evidence type="ECO:0000313" key="8">
    <source>
        <dbReference type="EMBL" id="MWA04681.1"/>
    </source>
</evidence>
<comment type="caution">
    <text evidence="9">The sequence shown here is derived from an EMBL/GenBank/DDBJ whole genome shotgun (WGS) entry which is preliminary data.</text>
</comment>
<evidence type="ECO:0000256" key="6">
    <source>
        <dbReference type="SAM" id="Phobius"/>
    </source>
</evidence>
<feature type="transmembrane region" description="Helical" evidence="6">
    <location>
        <begin position="176"/>
        <end position="196"/>
    </location>
</feature>
<feature type="transmembrane region" description="Helical" evidence="6">
    <location>
        <begin position="71"/>
        <end position="90"/>
    </location>
</feature>
<proteinExistence type="predicted"/>
<feature type="transmembrane region" description="Helical" evidence="6">
    <location>
        <begin position="42"/>
        <end position="64"/>
    </location>
</feature>
<gene>
    <name evidence="8" type="ORF">F8568_030785</name>
    <name evidence="9" type="ORF">F8568_034415</name>
</gene>
<keyword evidence="10" id="KW-1185">Reference proteome</keyword>
<dbReference type="EMBL" id="WBMS02000029">
    <property type="protein sequence ID" value="MWA04681.1"/>
    <property type="molecule type" value="Genomic_DNA"/>
</dbReference>
<keyword evidence="4 9" id="KW-0418">Kinase</keyword>
<name>A0A6I4MKA8_9ACTN</name>
<organism evidence="9 10">
    <name type="scientific">Actinomadura physcomitrii</name>
    <dbReference type="NCBI Taxonomy" id="2650748"/>
    <lineage>
        <taxon>Bacteria</taxon>
        <taxon>Bacillati</taxon>
        <taxon>Actinomycetota</taxon>
        <taxon>Actinomycetes</taxon>
        <taxon>Streptosporangiales</taxon>
        <taxon>Thermomonosporaceae</taxon>
        <taxon>Actinomadura</taxon>
    </lineage>
</organism>
<dbReference type="SMART" id="SM00387">
    <property type="entry name" value="HATPase_c"/>
    <property type="match status" value="1"/>
</dbReference>
<dbReference type="InterPro" id="IPR050482">
    <property type="entry name" value="Sensor_HK_TwoCompSys"/>
</dbReference>
<feature type="transmembrane region" description="Helical" evidence="6">
    <location>
        <begin position="243"/>
        <end position="263"/>
    </location>
</feature>
<feature type="transmembrane region" description="Helical" evidence="6">
    <location>
        <begin position="208"/>
        <end position="231"/>
    </location>
</feature>
<evidence type="ECO:0000313" key="9">
    <source>
        <dbReference type="EMBL" id="MWA05370.1"/>
    </source>
</evidence>
<dbReference type="EMBL" id="WBMS02000036">
    <property type="protein sequence ID" value="MWA05370.1"/>
    <property type="molecule type" value="Genomic_DNA"/>
</dbReference>
<dbReference type="GO" id="GO:0004673">
    <property type="term" value="F:protein histidine kinase activity"/>
    <property type="evidence" value="ECO:0007669"/>
    <property type="project" value="UniProtKB-EC"/>
</dbReference>
<sequence length="585" mass="61131">MRSVRVRAPSWFGAPLRRAAAGGAAVAAGALAAGWPYWRGHPAAAAVTLACCGGFAVAGGLLAAGPLGRRTGAAFTAGAAAWALTWTGSWNAGAGPVVSVFAQSVFFVAIGVGVLLYPGGRLDGAVVRLWTGATAVVMIGGQAALCALSRPAWNGFGGAVAWPSVTPHREAFDCTYRAVTTLEAVLAGVLVIILLLRLPGTGRLDRRYTVPVAAAVTVGVAGALAVQNSLIGRHVTLDDVMEVYLVQGVFATVLPLAFLAAALRARLAELTAAERMQRLTDPVSVEKVRDALRRVLRDGTLDLWLWAEDGYVDVAGRRVAGGAGRAPGRWRHEVRTSAGEPLAAVDADDRLRRHAPLVDAALIAGGRALETVRLQAAARANLERARDARERLVRVQAAERERLAGELQRSAQQRLRALEDLLEGLEEAAGPRAREQARVCRRELAEAAAELDGLARGVHPAILTDAGLAAAMRLVAARSAAPVRLDLPDRRYPPEIESTLYFALCEALANAAKHAGAAEIRVAVRDEDGRVVAEVRDDGAGGAGAVPGGGLAGLTDRVRALRGRVDVDSPRGAGTTVRITLPAPR</sequence>
<dbReference type="PANTHER" id="PTHR24421:SF10">
    <property type="entry name" value="NITRATE_NITRITE SENSOR PROTEIN NARQ"/>
    <property type="match status" value="1"/>
</dbReference>
<evidence type="ECO:0000256" key="2">
    <source>
        <dbReference type="ARBA" id="ARBA00012438"/>
    </source>
</evidence>
<dbReference type="Pfam" id="PF02518">
    <property type="entry name" value="HATPase_c"/>
    <property type="match status" value="1"/>
</dbReference>
<dbReference type="EC" id="2.7.13.3" evidence="2"/>
<dbReference type="SUPFAM" id="SSF55874">
    <property type="entry name" value="ATPase domain of HSP90 chaperone/DNA topoisomerase II/histidine kinase"/>
    <property type="match status" value="1"/>
</dbReference>
<keyword evidence="3" id="KW-0808">Transferase</keyword>
<keyword evidence="6" id="KW-0812">Transmembrane</keyword>
<dbReference type="InterPro" id="IPR003594">
    <property type="entry name" value="HATPase_dom"/>
</dbReference>
<feature type="domain" description="Histidine kinase/HSP90-like ATPase" evidence="7">
    <location>
        <begin position="495"/>
        <end position="585"/>
    </location>
</feature>
<feature type="transmembrane region" description="Helical" evidence="6">
    <location>
        <begin position="96"/>
        <end position="117"/>
    </location>
</feature>
<evidence type="ECO:0000256" key="3">
    <source>
        <dbReference type="ARBA" id="ARBA00022679"/>
    </source>
</evidence>
<dbReference type="Gene3D" id="3.30.565.10">
    <property type="entry name" value="Histidine kinase-like ATPase, C-terminal domain"/>
    <property type="match status" value="1"/>
</dbReference>
<keyword evidence="5" id="KW-0902">Two-component regulatory system</keyword>
<keyword evidence="6" id="KW-0472">Membrane</keyword>
<evidence type="ECO:0000256" key="1">
    <source>
        <dbReference type="ARBA" id="ARBA00000085"/>
    </source>
</evidence>
<evidence type="ECO:0000256" key="5">
    <source>
        <dbReference type="ARBA" id="ARBA00023012"/>
    </source>
</evidence>
<evidence type="ECO:0000313" key="10">
    <source>
        <dbReference type="Proteomes" id="UP000462055"/>
    </source>
</evidence>
<evidence type="ECO:0000256" key="4">
    <source>
        <dbReference type="ARBA" id="ARBA00022777"/>
    </source>
</evidence>
<protein>
    <recommendedName>
        <fullName evidence="2">histidine kinase</fullName>
        <ecNumber evidence="2">2.7.13.3</ecNumber>
    </recommendedName>
</protein>
<dbReference type="PANTHER" id="PTHR24421">
    <property type="entry name" value="NITRATE/NITRITE SENSOR PROTEIN NARX-RELATED"/>
    <property type="match status" value="1"/>
</dbReference>
<reference evidence="9 10" key="1">
    <citation type="submission" date="2019-12" db="EMBL/GenBank/DDBJ databases">
        <title>Actinomadura physcomitrii sp. nov., a novel actinomycete isolated from moss [Physcomitrium sphaericum (Ludw) Fuernr].</title>
        <authorList>
            <person name="Zhuang X."/>
        </authorList>
    </citation>
    <scope>NUCLEOTIDE SEQUENCE [LARGE SCALE GENOMIC DNA]</scope>
    <source>
        <strain evidence="9 10">LD22</strain>
    </source>
</reference>
<feature type="transmembrane region" description="Helical" evidence="6">
    <location>
        <begin position="129"/>
        <end position="153"/>
    </location>
</feature>
<comment type="catalytic activity">
    <reaction evidence="1">
        <text>ATP + protein L-histidine = ADP + protein N-phospho-L-histidine.</text>
        <dbReference type="EC" id="2.7.13.3"/>
    </reaction>
</comment>
<dbReference type="InterPro" id="IPR036890">
    <property type="entry name" value="HATPase_C_sf"/>
</dbReference>
<dbReference type="AlphaFoldDB" id="A0A6I4MKA8"/>
<dbReference type="GO" id="GO:0000160">
    <property type="term" value="P:phosphorelay signal transduction system"/>
    <property type="evidence" value="ECO:0007669"/>
    <property type="project" value="UniProtKB-KW"/>
</dbReference>
<accession>A0A6I4MKA8</accession>